<dbReference type="EMBL" id="JACPUR010000041">
    <property type="protein sequence ID" value="MBI3129415.1"/>
    <property type="molecule type" value="Genomic_DNA"/>
</dbReference>
<dbReference type="InterPro" id="IPR055170">
    <property type="entry name" value="GFO_IDH_MocA-like_dom"/>
</dbReference>
<evidence type="ECO:0000259" key="2">
    <source>
        <dbReference type="Pfam" id="PF22725"/>
    </source>
</evidence>
<dbReference type="GO" id="GO:0000166">
    <property type="term" value="F:nucleotide binding"/>
    <property type="evidence" value="ECO:0007669"/>
    <property type="project" value="InterPro"/>
</dbReference>
<dbReference type="Gene3D" id="3.40.50.720">
    <property type="entry name" value="NAD(P)-binding Rossmann-like Domain"/>
    <property type="match status" value="1"/>
</dbReference>
<reference evidence="3" key="1">
    <citation type="submission" date="2020-07" db="EMBL/GenBank/DDBJ databases">
        <title>Huge and variable diversity of episymbiotic CPR bacteria and DPANN archaea in groundwater ecosystems.</title>
        <authorList>
            <person name="He C.Y."/>
            <person name="Keren R."/>
            <person name="Whittaker M."/>
            <person name="Farag I.F."/>
            <person name="Doudna J."/>
            <person name="Cate J.H.D."/>
            <person name="Banfield J.F."/>
        </authorList>
    </citation>
    <scope>NUCLEOTIDE SEQUENCE</scope>
    <source>
        <strain evidence="3">NC_groundwater_763_Ag_S-0.2um_68_21</strain>
    </source>
</reference>
<feature type="domain" description="GFO/IDH/MocA-like oxidoreductase" evidence="2">
    <location>
        <begin position="147"/>
        <end position="284"/>
    </location>
</feature>
<dbReference type="Pfam" id="PF22725">
    <property type="entry name" value="GFO_IDH_MocA_C3"/>
    <property type="match status" value="1"/>
</dbReference>
<protein>
    <submittedName>
        <fullName evidence="3">Gfo/Idh/MocA family oxidoreductase</fullName>
    </submittedName>
</protein>
<dbReference type="Pfam" id="PF01408">
    <property type="entry name" value="GFO_IDH_MocA"/>
    <property type="match status" value="1"/>
</dbReference>
<dbReference type="SUPFAM" id="SSF51735">
    <property type="entry name" value="NAD(P)-binding Rossmann-fold domains"/>
    <property type="match status" value="1"/>
</dbReference>
<comment type="caution">
    <text evidence="3">The sequence shown here is derived from an EMBL/GenBank/DDBJ whole genome shotgun (WGS) entry which is preliminary data.</text>
</comment>
<dbReference type="InterPro" id="IPR036291">
    <property type="entry name" value="NAD(P)-bd_dom_sf"/>
</dbReference>
<gene>
    <name evidence="3" type="ORF">HYZ11_17535</name>
</gene>
<proteinExistence type="predicted"/>
<evidence type="ECO:0000313" key="3">
    <source>
        <dbReference type="EMBL" id="MBI3129415.1"/>
    </source>
</evidence>
<dbReference type="SUPFAM" id="SSF55347">
    <property type="entry name" value="Glyceraldehyde-3-phosphate dehydrogenase-like, C-terminal domain"/>
    <property type="match status" value="1"/>
</dbReference>
<feature type="domain" description="Gfo/Idh/MocA-like oxidoreductase N-terminal" evidence="1">
    <location>
        <begin position="51"/>
        <end position="133"/>
    </location>
</feature>
<dbReference type="InterPro" id="IPR000683">
    <property type="entry name" value="Gfo/Idh/MocA-like_OxRdtase_N"/>
</dbReference>
<evidence type="ECO:0000259" key="1">
    <source>
        <dbReference type="Pfam" id="PF01408"/>
    </source>
</evidence>
<dbReference type="AlphaFoldDB" id="A0A932MP62"/>
<name>A0A932MP62_UNCTE</name>
<dbReference type="PANTHER" id="PTHR42840:SF8">
    <property type="entry name" value="OXIDOREDUCTASE"/>
    <property type="match status" value="1"/>
</dbReference>
<accession>A0A932MP62</accession>
<organism evidence="3 4">
    <name type="scientific">Tectimicrobiota bacterium</name>
    <dbReference type="NCBI Taxonomy" id="2528274"/>
    <lineage>
        <taxon>Bacteria</taxon>
        <taxon>Pseudomonadati</taxon>
        <taxon>Nitrospinota/Tectimicrobiota group</taxon>
        <taxon>Candidatus Tectimicrobiota</taxon>
    </lineage>
</organism>
<sequence length="393" mass="42941">MATREIGIILHGATGGIGSFQHLRNSLAPIRAEGGLPAGGDTIMPKPLLAGRNAERLAAVAAENGGLDWTTDLDAALRNPEYPVFFDAAATHLRFGLLKRAIEAGKHIYAEKPVAPTAEDGLALLRAAEARGLKHGAVEDKLFLPGFRKLHRLVDSGFFGRIIGFRIEFGWWVFDGVAAPSQRPSWNYRKSSGGGLISDMHPHWRYIVEGMLGPIKRVAAMAWTGQTVRADESGDRFGVDVEDNAHTLLEMESGARGAILASWSTRVRRDDLVAFQIDGTGGSAVAGLRRCWKQPARDTPAIRGFLMGRDADTMNVNVDYREGWQEVQGSEPYKNPYRFGWEGFIRHVAAGEPFYADLAGGIRDVQLAEACQRSAAEGRWMEMPLLRRPGAPA</sequence>
<dbReference type="Proteomes" id="UP000782312">
    <property type="component" value="Unassembled WGS sequence"/>
</dbReference>
<dbReference type="Gene3D" id="3.30.360.10">
    <property type="entry name" value="Dihydrodipicolinate Reductase, domain 2"/>
    <property type="match status" value="1"/>
</dbReference>
<evidence type="ECO:0000313" key="4">
    <source>
        <dbReference type="Proteomes" id="UP000782312"/>
    </source>
</evidence>
<dbReference type="PANTHER" id="PTHR42840">
    <property type="entry name" value="NAD(P)-BINDING ROSSMANN-FOLD SUPERFAMILY PROTEIN-RELATED"/>
    <property type="match status" value="1"/>
</dbReference>